<accession>A0A0C2JXH4</accession>
<dbReference type="AlphaFoldDB" id="A0A0C2JXH4"/>
<reference evidence="1 2" key="1">
    <citation type="journal article" date="2014" name="Genome Biol. Evol.">
        <title>The genome of the myxosporean Thelohanellus kitauei shows adaptations to nutrient acquisition within its fish host.</title>
        <authorList>
            <person name="Yang Y."/>
            <person name="Xiong J."/>
            <person name="Zhou Z."/>
            <person name="Huo F."/>
            <person name="Miao W."/>
            <person name="Ran C."/>
            <person name="Liu Y."/>
            <person name="Zhang J."/>
            <person name="Feng J."/>
            <person name="Wang M."/>
            <person name="Wang M."/>
            <person name="Wang L."/>
            <person name="Yao B."/>
        </authorList>
    </citation>
    <scope>NUCLEOTIDE SEQUENCE [LARGE SCALE GENOMIC DNA]</scope>
    <source>
        <strain evidence="1">Wuqing</strain>
    </source>
</reference>
<keyword evidence="2" id="KW-1185">Reference proteome</keyword>
<comment type="caution">
    <text evidence="1">The sequence shown here is derived from an EMBL/GenBank/DDBJ whole genome shotgun (WGS) entry which is preliminary data.</text>
</comment>
<organism evidence="1 2">
    <name type="scientific">Thelohanellus kitauei</name>
    <name type="common">Myxosporean</name>
    <dbReference type="NCBI Taxonomy" id="669202"/>
    <lineage>
        <taxon>Eukaryota</taxon>
        <taxon>Metazoa</taxon>
        <taxon>Cnidaria</taxon>
        <taxon>Myxozoa</taxon>
        <taxon>Myxosporea</taxon>
        <taxon>Bivalvulida</taxon>
        <taxon>Platysporina</taxon>
        <taxon>Myxobolidae</taxon>
        <taxon>Thelohanellus</taxon>
    </lineage>
</organism>
<dbReference type="Proteomes" id="UP000031668">
    <property type="component" value="Unassembled WGS sequence"/>
</dbReference>
<gene>
    <name evidence="1" type="ORF">RF11_05374</name>
</gene>
<sequence>MDLPTNSFDTTQVVELLKLGCIYESKKGGGLLESLMLYVKGNTIDKKQLDSICIDRAAALRANCRYVWRSENVSMKYCVEILNLIDIMDVVLKCVNKSRNLTKDGFIKEIYCHLLESEMNHRFVLDLN</sequence>
<dbReference type="EMBL" id="JWZT01004489">
    <property type="protein sequence ID" value="KII96221.1"/>
    <property type="molecule type" value="Genomic_DNA"/>
</dbReference>
<evidence type="ECO:0000313" key="2">
    <source>
        <dbReference type="Proteomes" id="UP000031668"/>
    </source>
</evidence>
<evidence type="ECO:0000313" key="1">
    <source>
        <dbReference type="EMBL" id="KII96221.1"/>
    </source>
</evidence>
<protein>
    <submittedName>
        <fullName evidence="1">Uncharacterized protein</fullName>
    </submittedName>
</protein>
<proteinExistence type="predicted"/>
<name>A0A0C2JXH4_THEKT</name>